<evidence type="ECO:0000313" key="3">
    <source>
        <dbReference type="Proteomes" id="UP001217918"/>
    </source>
</evidence>
<gene>
    <name evidence="2" type="ORF">P8C59_009455</name>
</gene>
<evidence type="ECO:0000313" key="2">
    <source>
        <dbReference type="EMBL" id="KAK2075321.1"/>
    </source>
</evidence>
<dbReference type="AlphaFoldDB" id="A0AAD9ICJ0"/>
<comment type="caution">
    <text evidence="2">The sequence shown here is derived from an EMBL/GenBank/DDBJ whole genome shotgun (WGS) entry which is preliminary data.</text>
</comment>
<sequence>MKEFVALHRQVVKEKVLGRHVADGDAGEDEDGDIGHVVYMIDRENEASLAYRHQVAGVSLQLLRDIIAGAAVYYKTRDLNGTVAATKLKCTPSRRHTPGYDHKPQTQTRHGESPDQTPPAMTQDYNTFGNPDKSFTPDDITYPIVNIYRRIFSASEMTRIGSIHGSIFK</sequence>
<feature type="compositionally biased region" description="Polar residues" evidence="1">
    <location>
        <begin position="119"/>
        <end position="129"/>
    </location>
</feature>
<dbReference type="Proteomes" id="UP001217918">
    <property type="component" value="Unassembled WGS sequence"/>
</dbReference>
<feature type="compositionally biased region" description="Basic and acidic residues" evidence="1">
    <location>
        <begin position="98"/>
        <end position="113"/>
    </location>
</feature>
<feature type="region of interest" description="Disordered" evidence="1">
    <location>
        <begin position="92"/>
        <end position="134"/>
    </location>
</feature>
<dbReference type="EMBL" id="JAQQPM010000009">
    <property type="protein sequence ID" value="KAK2075321.1"/>
    <property type="molecule type" value="Genomic_DNA"/>
</dbReference>
<proteinExistence type="predicted"/>
<name>A0AAD9ICJ0_9PEZI</name>
<evidence type="ECO:0000256" key="1">
    <source>
        <dbReference type="SAM" id="MobiDB-lite"/>
    </source>
</evidence>
<keyword evidence="3" id="KW-1185">Reference proteome</keyword>
<accession>A0AAD9ICJ0</accession>
<reference evidence="2" key="1">
    <citation type="journal article" date="2023" name="Mol. Plant Microbe Interact.">
        <title>Elucidating the Obligate Nature and Biological Capacity of an Invasive Fungal Corn Pathogen.</title>
        <authorList>
            <person name="MacCready J.S."/>
            <person name="Roggenkamp E.M."/>
            <person name="Gdanetz K."/>
            <person name="Chilvers M.I."/>
        </authorList>
    </citation>
    <scope>NUCLEOTIDE SEQUENCE</scope>
    <source>
        <strain evidence="2">PM02</strain>
    </source>
</reference>
<organism evidence="2 3">
    <name type="scientific">Phyllachora maydis</name>
    <dbReference type="NCBI Taxonomy" id="1825666"/>
    <lineage>
        <taxon>Eukaryota</taxon>
        <taxon>Fungi</taxon>
        <taxon>Dikarya</taxon>
        <taxon>Ascomycota</taxon>
        <taxon>Pezizomycotina</taxon>
        <taxon>Sordariomycetes</taxon>
        <taxon>Sordariomycetidae</taxon>
        <taxon>Phyllachorales</taxon>
        <taxon>Phyllachoraceae</taxon>
        <taxon>Phyllachora</taxon>
    </lineage>
</organism>
<protein>
    <submittedName>
        <fullName evidence="2">Uncharacterized protein</fullName>
    </submittedName>
</protein>